<dbReference type="AlphaFoldDB" id="A0A8W8M1U5"/>
<dbReference type="InterPro" id="IPR004302">
    <property type="entry name" value="Cellulose/chitin-bd_N"/>
</dbReference>
<feature type="domain" description="Chitin-binding type-4" evidence="2">
    <location>
        <begin position="25"/>
        <end position="253"/>
    </location>
</feature>
<evidence type="ECO:0000313" key="4">
    <source>
        <dbReference type="Proteomes" id="UP000005408"/>
    </source>
</evidence>
<keyword evidence="4" id="KW-1185">Reference proteome</keyword>
<evidence type="ECO:0000313" key="3">
    <source>
        <dbReference type="EnsemblMetazoa" id="G31187.11:cds"/>
    </source>
</evidence>
<organism evidence="3 4">
    <name type="scientific">Magallana gigas</name>
    <name type="common">Pacific oyster</name>
    <name type="synonym">Crassostrea gigas</name>
    <dbReference type="NCBI Taxonomy" id="29159"/>
    <lineage>
        <taxon>Eukaryota</taxon>
        <taxon>Metazoa</taxon>
        <taxon>Spiralia</taxon>
        <taxon>Lophotrochozoa</taxon>
        <taxon>Mollusca</taxon>
        <taxon>Bivalvia</taxon>
        <taxon>Autobranchia</taxon>
        <taxon>Pteriomorphia</taxon>
        <taxon>Ostreida</taxon>
        <taxon>Ostreoidea</taxon>
        <taxon>Ostreidae</taxon>
        <taxon>Magallana</taxon>
    </lineage>
</organism>
<name>A0A8W8M1U5_MAGGI</name>
<feature type="chain" id="PRO_5036502426" description="Chitin-binding type-4 domain-containing protein" evidence="1">
    <location>
        <begin position="25"/>
        <end position="390"/>
    </location>
</feature>
<dbReference type="Pfam" id="PF03067">
    <property type="entry name" value="LPMO_10"/>
    <property type="match status" value="1"/>
</dbReference>
<evidence type="ECO:0000259" key="2">
    <source>
        <dbReference type="Pfam" id="PF03067"/>
    </source>
</evidence>
<proteinExistence type="predicted"/>
<feature type="signal peptide" evidence="1">
    <location>
        <begin position="1"/>
        <end position="24"/>
    </location>
</feature>
<dbReference type="Proteomes" id="UP000005408">
    <property type="component" value="Unassembled WGS sequence"/>
</dbReference>
<reference evidence="3" key="1">
    <citation type="submission" date="2022-08" db="UniProtKB">
        <authorList>
            <consortium name="EnsemblMetazoa"/>
        </authorList>
    </citation>
    <scope>IDENTIFICATION</scope>
    <source>
        <strain evidence="3">05x7-T-G4-1.051#20</strain>
    </source>
</reference>
<evidence type="ECO:0000256" key="1">
    <source>
        <dbReference type="SAM" id="SignalP"/>
    </source>
</evidence>
<accession>A0A8W8M1U5</accession>
<sequence>MAFMGGMILVLAIGTACLVGVVTGHGRLIEPPGRSSMWRYGYRNPPNYNDNQLYCGGVQVIHLYDVDHCGGVRVNHLYDVDYCGGVQVNHLYDVDYCGGVQIQYEVNKGRCGVCGDPFQGPLDNEPGGKYANGIIVHSATIGAIMPVMVEITAAHKGYMEFRLCPNDDPRKRISEECLNNFLLTVIESKSTRYPVTTTGKYKLKLQLPDSVRCRACVLQWKYNTGNSWGVDPTTNKGCIGCGNQEQFYGCADIAIGYTDIEPGYSLITNQMSKGDPIVNPGDPTPPLEPTELEQWGPATPDSGEEVDPAIISGQGGSTSDTETKMCKQFLEFQSQFPNENARPCVCHSCVGKTCVCECLQDTPASSANSLRSISMLTVLVFSYVLHFENI</sequence>
<protein>
    <recommendedName>
        <fullName evidence="2">Chitin-binding type-4 domain-containing protein</fullName>
    </recommendedName>
</protein>
<keyword evidence="1" id="KW-0732">Signal</keyword>
<dbReference type="EnsemblMetazoa" id="G31187.11">
    <property type="protein sequence ID" value="G31187.11:cds"/>
    <property type="gene ID" value="G31187"/>
</dbReference>